<dbReference type="PANTHER" id="PTHR11647">
    <property type="entry name" value="HYDRANTOINASE/DIHYDROPYRIMIDINASE FAMILY MEMBER"/>
    <property type="match status" value="1"/>
</dbReference>
<gene>
    <name evidence="2" type="ORF">METZ01_LOCUS268184</name>
</gene>
<dbReference type="InterPro" id="IPR050378">
    <property type="entry name" value="Metallo-dep_Hydrolases_sf"/>
</dbReference>
<evidence type="ECO:0000313" key="2">
    <source>
        <dbReference type="EMBL" id="SVC15330.1"/>
    </source>
</evidence>
<sequence>MNQTIALKDGLIINGTGSPGFYGSVLIKDNKISVIRQSSDSIQADVEIDCTGKVISPGFVDLHSHTGLTIFGEPKHEPKVFQGVTTELIGIDGISPVPFKNKSELERYIWLDSGLNDYPPESPDWLKTIEYLNKVDNKVAVNVACIIGNSPLRIWGVGWNDKPADKKQIENMKSVLRECMEEGAWGLSTGLDYPPGAYASTEELIELCKEAAKLGGFYHTHTRALLSTKNNVLAPWEEAIDIGEGSGIPVHLTHYRQNPGKGTYQDYLGLVENARENGMDVTFDCYTYPYSGTTLTIILPNWSKDGGPEALIKNLS</sequence>
<accession>A0A382JTA8</accession>
<evidence type="ECO:0000259" key="1">
    <source>
        <dbReference type="Pfam" id="PF07969"/>
    </source>
</evidence>
<dbReference type="SUPFAM" id="SSF51338">
    <property type="entry name" value="Composite domain of metallo-dependent hydrolases"/>
    <property type="match status" value="1"/>
</dbReference>
<dbReference type="SUPFAM" id="SSF51556">
    <property type="entry name" value="Metallo-dependent hydrolases"/>
    <property type="match status" value="1"/>
</dbReference>
<dbReference type="GO" id="GO:0016810">
    <property type="term" value="F:hydrolase activity, acting on carbon-nitrogen (but not peptide) bonds"/>
    <property type="evidence" value="ECO:0007669"/>
    <property type="project" value="InterPro"/>
</dbReference>
<dbReference type="Pfam" id="PF07969">
    <property type="entry name" value="Amidohydro_3"/>
    <property type="match status" value="1"/>
</dbReference>
<dbReference type="InterPro" id="IPR011059">
    <property type="entry name" value="Metal-dep_hydrolase_composite"/>
</dbReference>
<name>A0A382JTA8_9ZZZZ</name>
<dbReference type="AlphaFoldDB" id="A0A382JTA8"/>
<dbReference type="PANTHER" id="PTHR11647:SF1">
    <property type="entry name" value="COLLAPSIN RESPONSE MEDIATOR PROTEIN"/>
    <property type="match status" value="1"/>
</dbReference>
<organism evidence="2">
    <name type="scientific">marine metagenome</name>
    <dbReference type="NCBI Taxonomy" id="408172"/>
    <lineage>
        <taxon>unclassified sequences</taxon>
        <taxon>metagenomes</taxon>
        <taxon>ecological metagenomes</taxon>
    </lineage>
</organism>
<dbReference type="Gene3D" id="3.20.20.140">
    <property type="entry name" value="Metal-dependent hydrolases"/>
    <property type="match status" value="1"/>
</dbReference>
<proteinExistence type="predicted"/>
<reference evidence="2" key="1">
    <citation type="submission" date="2018-05" db="EMBL/GenBank/DDBJ databases">
        <authorList>
            <person name="Lanie J.A."/>
            <person name="Ng W.-L."/>
            <person name="Kazmierczak K.M."/>
            <person name="Andrzejewski T.M."/>
            <person name="Davidsen T.M."/>
            <person name="Wayne K.J."/>
            <person name="Tettelin H."/>
            <person name="Glass J.I."/>
            <person name="Rusch D."/>
            <person name="Podicherti R."/>
            <person name="Tsui H.-C.T."/>
            <person name="Winkler M.E."/>
        </authorList>
    </citation>
    <scope>NUCLEOTIDE SEQUENCE</scope>
</reference>
<dbReference type="InterPro" id="IPR032466">
    <property type="entry name" value="Metal_Hydrolase"/>
</dbReference>
<feature type="domain" description="Amidohydrolase 3" evidence="1">
    <location>
        <begin position="47"/>
        <end position="199"/>
    </location>
</feature>
<dbReference type="InterPro" id="IPR013108">
    <property type="entry name" value="Amidohydro_3"/>
</dbReference>
<protein>
    <recommendedName>
        <fullName evidence="1">Amidohydrolase 3 domain-containing protein</fullName>
    </recommendedName>
</protein>
<dbReference type="EMBL" id="UINC01076298">
    <property type="protein sequence ID" value="SVC15330.1"/>
    <property type="molecule type" value="Genomic_DNA"/>
</dbReference>
<feature type="non-terminal residue" evidence="2">
    <location>
        <position position="316"/>
    </location>
</feature>